<feature type="domain" description="Integrase catalytic" evidence="9">
    <location>
        <begin position="419"/>
        <end position="576"/>
    </location>
</feature>
<dbReference type="GO" id="GO:0003964">
    <property type="term" value="F:RNA-directed DNA polymerase activity"/>
    <property type="evidence" value="ECO:0007669"/>
    <property type="project" value="UniProtKB-KW"/>
</dbReference>
<keyword evidence="4" id="KW-0540">Nuclease</keyword>
<sequence length="755" mass="86660">MIATETVAENLDTLEQVFKVLVDSLVDLKMAKCSFLQSQIEYLGYVVSKDGIKPNPENIAAVLQYPIPNSAKQVQSFLGLASYFRRFVKNFSVVAKPLYDLIKKNAKFEFGAKQLQAIDYLKNELAVEPLLAIFSLNAETELHCDASIHGFGGILLQRQPDGKFHPVSYFSKRTLDCETRYTSYELECLAIVYAIKRFEIYLKGIRFKIVTDCNSIKQTFAKKEVIPRIMRWVLFLQDFEYTLEHRPGTRMQHVDALSRVKDVMILAANTLDTNLAVKQDADYVDALSRVKDVMILAANTLDTNLAVKQDADLDIRKIRESLEKQESGSYELHNGLVYRKSKGNLLFVVPRVMEYAVMSKYHDEMGHVGTDKAIELITRSYWFPKLNEKVKMHISNCLKCIAFSPSSNKKEGLLHAIDKGDLPFDTVHVDHLGPLEKTDNGNKHILVVVDAFTKFAKLYACKSVDTKQTLKHVESYFRNYSVPRRIISDRGTCFTSQAFEETMKEWNVTHVSVATATPRANGQVERVNRFIIPMLAKISPTPNRWDEVLHEVEFTINNTKSKSTGTTPSRLLFGIEQRGQIIDCLRDYLMDTTRSNLSEEREKAAEKMDEAQKYNTMYYNKNRKEGHKYKPGDYVMIFNIVTSSVHMTNKKLLPKFKGPYVIHKDLGNDRYVVKDIDGFQISQIPFEGQEAYDILSDKVAPKKAQEKSYEEVVEILESFFEPKPLEIVKNYKFHLRKQTEGESVEEFMVVLRKKL</sequence>
<reference evidence="10 11" key="1">
    <citation type="journal article" date="2024" name="BMC Genomics">
        <title>De novo assembly and annotation of Popillia japonica's genome with initial clues to its potential as an invasive pest.</title>
        <authorList>
            <person name="Cucini C."/>
            <person name="Boschi S."/>
            <person name="Funari R."/>
            <person name="Cardaioli E."/>
            <person name="Iannotti N."/>
            <person name="Marturano G."/>
            <person name="Paoli F."/>
            <person name="Bruttini M."/>
            <person name="Carapelli A."/>
            <person name="Frati F."/>
            <person name="Nardi F."/>
        </authorList>
    </citation>
    <scope>NUCLEOTIDE SEQUENCE [LARGE SCALE GENOMIC DNA]</scope>
    <source>
        <strain evidence="10">DMR45628</strain>
    </source>
</reference>
<evidence type="ECO:0000256" key="8">
    <source>
        <dbReference type="SAM" id="Coils"/>
    </source>
</evidence>
<dbReference type="SUPFAM" id="SSF56672">
    <property type="entry name" value="DNA/RNA polymerases"/>
    <property type="match status" value="1"/>
</dbReference>
<dbReference type="Pfam" id="PF17921">
    <property type="entry name" value="Integrase_H2C2"/>
    <property type="match status" value="1"/>
</dbReference>
<keyword evidence="8" id="KW-0175">Coiled coil</keyword>
<dbReference type="CDD" id="cd09274">
    <property type="entry name" value="RNase_HI_RT_Ty3"/>
    <property type="match status" value="1"/>
</dbReference>
<evidence type="ECO:0000256" key="2">
    <source>
        <dbReference type="ARBA" id="ARBA00022679"/>
    </source>
</evidence>
<keyword evidence="11" id="KW-1185">Reference proteome</keyword>
<dbReference type="GO" id="GO:0042575">
    <property type="term" value="C:DNA polymerase complex"/>
    <property type="evidence" value="ECO:0007669"/>
    <property type="project" value="UniProtKB-ARBA"/>
</dbReference>
<dbReference type="InterPro" id="IPR001584">
    <property type="entry name" value="Integrase_cat-core"/>
</dbReference>
<dbReference type="Gene3D" id="3.30.70.270">
    <property type="match status" value="2"/>
</dbReference>
<dbReference type="GO" id="GO:0004519">
    <property type="term" value="F:endonuclease activity"/>
    <property type="evidence" value="ECO:0007669"/>
    <property type="project" value="UniProtKB-KW"/>
</dbReference>
<dbReference type="FunFam" id="3.10.20.370:FF:000001">
    <property type="entry name" value="Retrovirus-related Pol polyprotein from transposon 17.6-like protein"/>
    <property type="match status" value="1"/>
</dbReference>
<evidence type="ECO:0000313" key="10">
    <source>
        <dbReference type="EMBL" id="KAK9708862.1"/>
    </source>
</evidence>
<proteinExistence type="predicted"/>
<dbReference type="PANTHER" id="PTHR37984:SF5">
    <property type="entry name" value="PROTEIN NYNRIN-LIKE"/>
    <property type="match status" value="1"/>
</dbReference>
<evidence type="ECO:0000256" key="3">
    <source>
        <dbReference type="ARBA" id="ARBA00022695"/>
    </source>
</evidence>
<dbReference type="EC" id="2.7.7.49" evidence="1"/>
<dbReference type="GO" id="GO:0016787">
    <property type="term" value="F:hydrolase activity"/>
    <property type="evidence" value="ECO:0007669"/>
    <property type="project" value="UniProtKB-KW"/>
</dbReference>
<accession>A0AAW1JXP1</accession>
<dbReference type="Gene3D" id="3.30.420.10">
    <property type="entry name" value="Ribonuclease H-like superfamily/Ribonuclease H"/>
    <property type="match status" value="1"/>
</dbReference>
<protein>
    <recommendedName>
        <fullName evidence="1">RNA-directed DNA polymerase</fullName>
        <ecNumber evidence="1">2.7.7.49</ecNumber>
    </recommendedName>
</protein>
<dbReference type="Gene3D" id="1.10.340.70">
    <property type="match status" value="1"/>
</dbReference>
<dbReference type="FunFam" id="1.10.340.70:FF:000001">
    <property type="entry name" value="Retrovirus-related Pol polyprotein from transposon gypsy-like Protein"/>
    <property type="match status" value="1"/>
</dbReference>
<comment type="caution">
    <text evidence="10">The sequence shown here is derived from an EMBL/GenBank/DDBJ whole genome shotgun (WGS) entry which is preliminary data.</text>
</comment>
<name>A0AAW1JXP1_POPJA</name>
<dbReference type="GO" id="GO:0003676">
    <property type="term" value="F:nucleic acid binding"/>
    <property type="evidence" value="ECO:0007669"/>
    <property type="project" value="InterPro"/>
</dbReference>
<keyword evidence="7 10" id="KW-0695">RNA-directed DNA polymerase</keyword>
<evidence type="ECO:0000256" key="7">
    <source>
        <dbReference type="ARBA" id="ARBA00022918"/>
    </source>
</evidence>
<gene>
    <name evidence="10" type="ORF">QE152_g26943</name>
</gene>
<organism evidence="10 11">
    <name type="scientific">Popillia japonica</name>
    <name type="common">Japanese beetle</name>
    <dbReference type="NCBI Taxonomy" id="7064"/>
    <lineage>
        <taxon>Eukaryota</taxon>
        <taxon>Metazoa</taxon>
        <taxon>Ecdysozoa</taxon>
        <taxon>Arthropoda</taxon>
        <taxon>Hexapoda</taxon>
        <taxon>Insecta</taxon>
        <taxon>Pterygota</taxon>
        <taxon>Neoptera</taxon>
        <taxon>Endopterygota</taxon>
        <taxon>Coleoptera</taxon>
        <taxon>Polyphaga</taxon>
        <taxon>Scarabaeiformia</taxon>
        <taxon>Scarabaeidae</taxon>
        <taxon>Rutelinae</taxon>
        <taxon>Popillia</taxon>
    </lineage>
</organism>
<evidence type="ECO:0000256" key="5">
    <source>
        <dbReference type="ARBA" id="ARBA00022759"/>
    </source>
</evidence>
<dbReference type="InterPro" id="IPR050951">
    <property type="entry name" value="Retrovirus_Pol_polyprotein"/>
</dbReference>
<feature type="coiled-coil region" evidence="8">
    <location>
        <begin position="590"/>
        <end position="617"/>
    </location>
</feature>
<dbReference type="InterPro" id="IPR043502">
    <property type="entry name" value="DNA/RNA_pol_sf"/>
</dbReference>
<evidence type="ECO:0000313" key="11">
    <source>
        <dbReference type="Proteomes" id="UP001458880"/>
    </source>
</evidence>
<evidence type="ECO:0000256" key="6">
    <source>
        <dbReference type="ARBA" id="ARBA00022801"/>
    </source>
</evidence>
<dbReference type="GO" id="GO:0015074">
    <property type="term" value="P:DNA integration"/>
    <property type="evidence" value="ECO:0007669"/>
    <property type="project" value="InterPro"/>
</dbReference>
<dbReference type="InterPro" id="IPR041588">
    <property type="entry name" value="Integrase_H2C2"/>
</dbReference>
<evidence type="ECO:0000259" key="9">
    <source>
        <dbReference type="PROSITE" id="PS50994"/>
    </source>
</evidence>
<keyword evidence="2" id="KW-0808">Transferase</keyword>
<dbReference type="EMBL" id="JASPKY010000320">
    <property type="protein sequence ID" value="KAK9708862.1"/>
    <property type="molecule type" value="Genomic_DNA"/>
</dbReference>
<dbReference type="InterPro" id="IPR012337">
    <property type="entry name" value="RNaseH-like_sf"/>
</dbReference>
<dbReference type="PANTHER" id="PTHR37984">
    <property type="entry name" value="PROTEIN CBG26694"/>
    <property type="match status" value="1"/>
</dbReference>
<dbReference type="Pfam" id="PF17917">
    <property type="entry name" value="RT_RNaseH"/>
    <property type="match status" value="1"/>
</dbReference>
<dbReference type="AlphaFoldDB" id="A0AAW1JXP1"/>
<dbReference type="Proteomes" id="UP001458880">
    <property type="component" value="Unassembled WGS sequence"/>
</dbReference>
<dbReference type="PROSITE" id="PS50994">
    <property type="entry name" value="INTEGRASE"/>
    <property type="match status" value="1"/>
</dbReference>
<dbReference type="SUPFAM" id="SSF53098">
    <property type="entry name" value="Ribonuclease H-like"/>
    <property type="match status" value="1"/>
</dbReference>
<dbReference type="InterPro" id="IPR041373">
    <property type="entry name" value="RT_RNaseH"/>
</dbReference>
<keyword evidence="3" id="KW-0548">Nucleotidyltransferase</keyword>
<evidence type="ECO:0000256" key="4">
    <source>
        <dbReference type="ARBA" id="ARBA00022722"/>
    </source>
</evidence>
<dbReference type="FunFam" id="3.30.70.270:FF:000020">
    <property type="entry name" value="Transposon Tf2-6 polyprotein-like Protein"/>
    <property type="match status" value="1"/>
</dbReference>
<dbReference type="InterPro" id="IPR036397">
    <property type="entry name" value="RNaseH_sf"/>
</dbReference>
<evidence type="ECO:0000256" key="1">
    <source>
        <dbReference type="ARBA" id="ARBA00012493"/>
    </source>
</evidence>
<keyword evidence="6" id="KW-0378">Hydrolase</keyword>
<dbReference type="Pfam" id="PF00665">
    <property type="entry name" value="rve"/>
    <property type="match status" value="1"/>
</dbReference>
<keyword evidence="5" id="KW-0255">Endonuclease</keyword>
<dbReference type="FunFam" id="3.30.420.10:FF:000032">
    <property type="entry name" value="Retrovirus-related Pol polyprotein from transposon 297-like Protein"/>
    <property type="match status" value="1"/>
</dbReference>
<dbReference type="InterPro" id="IPR043128">
    <property type="entry name" value="Rev_trsase/Diguanyl_cyclase"/>
</dbReference>